<accession>A0AA38HJQ0</accession>
<name>A0AA38HJQ0_9CUCU</name>
<gene>
    <name evidence="7" type="ORF">Zmor_008862</name>
</gene>
<keyword evidence="4" id="KW-0067">ATP-binding</keyword>
<evidence type="ECO:0000313" key="8">
    <source>
        <dbReference type="Proteomes" id="UP001168821"/>
    </source>
</evidence>
<comment type="caution">
    <text evidence="7">The sequence shown here is derived from an EMBL/GenBank/DDBJ whole genome shotgun (WGS) entry which is preliminary data.</text>
</comment>
<dbReference type="AlphaFoldDB" id="A0AA38HJQ0"/>
<evidence type="ECO:0000256" key="1">
    <source>
        <dbReference type="ARBA" id="ARBA00004496"/>
    </source>
</evidence>
<comment type="subcellular location">
    <subcellularLocation>
        <location evidence="1">Cytoplasm</location>
    </subcellularLocation>
</comment>
<organism evidence="7 8">
    <name type="scientific">Zophobas morio</name>
    <dbReference type="NCBI Taxonomy" id="2755281"/>
    <lineage>
        <taxon>Eukaryota</taxon>
        <taxon>Metazoa</taxon>
        <taxon>Ecdysozoa</taxon>
        <taxon>Arthropoda</taxon>
        <taxon>Hexapoda</taxon>
        <taxon>Insecta</taxon>
        <taxon>Pterygota</taxon>
        <taxon>Neoptera</taxon>
        <taxon>Endopterygota</taxon>
        <taxon>Coleoptera</taxon>
        <taxon>Polyphaga</taxon>
        <taxon>Cucujiformia</taxon>
        <taxon>Tenebrionidae</taxon>
        <taxon>Zophobas</taxon>
    </lineage>
</organism>
<comment type="similarity">
    <text evidence="6">Belongs to the FtsA/MreB family.</text>
</comment>
<keyword evidence="2" id="KW-0963">Cytoplasm</keyword>
<keyword evidence="8" id="KW-1185">Reference proteome</keyword>
<dbReference type="PRINTS" id="PR01652">
    <property type="entry name" value="SHAPEPROTEIN"/>
</dbReference>
<reference evidence="7" key="1">
    <citation type="journal article" date="2023" name="G3 (Bethesda)">
        <title>Whole genome assemblies of Zophobas morio and Tenebrio molitor.</title>
        <authorList>
            <person name="Kaur S."/>
            <person name="Stinson S.A."/>
            <person name="diCenzo G.C."/>
        </authorList>
    </citation>
    <scope>NUCLEOTIDE SEQUENCE</scope>
    <source>
        <strain evidence="7">QUZm001</strain>
    </source>
</reference>
<proteinExistence type="inferred from homology"/>
<dbReference type="GO" id="GO:0008360">
    <property type="term" value="P:regulation of cell shape"/>
    <property type="evidence" value="ECO:0007669"/>
    <property type="project" value="UniProtKB-KW"/>
</dbReference>
<evidence type="ECO:0000256" key="4">
    <source>
        <dbReference type="ARBA" id="ARBA00022840"/>
    </source>
</evidence>
<dbReference type="InterPro" id="IPR056546">
    <property type="entry name" value="MreB_MamK-like"/>
</dbReference>
<evidence type="ECO:0000256" key="3">
    <source>
        <dbReference type="ARBA" id="ARBA00022741"/>
    </source>
</evidence>
<dbReference type="Proteomes" id="UP001168821">
    <property type="component" value="Unassembled WGS sequence"/>
</dbReference>
<dbReference type="PANTHER" id="PTHR42749:SF1">
    <property type="entry name" value="CELL SHAPE-DETERMINING PROTEIN MREB"/>
    <property type="match status" value="1"/>
</dbReference>
<dbReference type="InterPro" id="IPR004753">
    <property type="entry name" value="MreB"/>
</dbReference>
<evidence type="ECO:0000313" key="7">
    <source>
        <dbReference type="EMBL" id="KAJ3617133.1"/>
    </source>
</evidence>
<dbReference type="PANTHER" id="PTHR42749">
    <property type="entry name" value="CELL SHAPE-DETERMINING PROTEIN MREB"/>
    <property type="match status" value="1"/>
</dbReference>
<evidence type="ECO:0000256" key="6">
    <source>
        <dbReference type="ARBA" id="ARBA00023458"/>
    </source>
</evidence>
<dbReference type="Gene3D" id="3.30.420.40">
    <property type="match status" value="1"/>
</dbReference>
<evidence type="ECO:0000256" key="5">
    <source>
        <dbReference type="ARBA" id="ARBA00022960"/>
    </source>
</evidence>
<evidence type="ECO:0000256" key="2">
    <source>
        <dbReference type="ARBA" id="ARBA00022490"/>
    </source>
</evidence>
<dbReference type="Pfam" id="PF06723">
    <property type="entry name" value="MreB_Mbl"/>
    <property type="match status" value="1"/>
</dbReference>
<dbReference type="GO" id="GO:0005524">
    <property type="term" value="F:ATP binding"/>
    <property type="evidence" value="ECO:0007669"/>
    <property type="project" value="UniProtKB-KW"/>
</dbReference>
<dbReference type="InterPro" id="IPR043129">
    <property type="entry name" value="ATPase_NBD"/>
</dbReference>
<dbReference type="EMBL" id="JALNTZ010002483">
    <property type="protein sequence ID" value="KAJ3617133.1"/>
    <property type="molecule type" value="Genomic_DNA"/>
</dbReference>
<dbReference type="SUPFAM" id="SSF53067">
    <property type="entry name" value="Actin-like ATPase domain"/>
    <property type="match status" value="1"/>
</dbReference>
<evidence type="ECO:0008006" key="9">
    <source>
        <dbReference type="Google" id="ProtNLM"/>
    </source>
</evidence>
<sequence>MGGELVIVEEEVKMSAIGAGIDIELPKGNVVIDIGGGTTDIAIISANDIVISRSVKVAGNVFDEEIRKYVRSEYNVAVGERTAENVKKELGSLSKYKGERSVSIYGQDIVSGLPKEVIISSEEVRNVFVNAFSRITDLLIEVMENTPPELAGDIIGNGLTICGGGALVRGIKDYFTGIFNIPCRISPNPLTGVVEGAQIYQKVVNTRLSNDYYGKNGNALRRKNNPTLV</sequence>
<keyword evidence="5" id="KW-0133">Cell shape</keyword>
<protein>
    <recommendedName>
        <fullName evidence="9">Rod shape-determining protein MreB</fullName>
    </recommendedName>
</protein>
<dbReference type="GO" id="GO:0000902">
    <property type="term" value="P:cell morphogenesis"/>
    <property type="evidence" value="ECO:0007669"/>
    <property type="project" value="InterPro"/>
</dbReference>
<keyword evidence="3" id="KW-0547">Nucleotide-binding</keyword>
<dbReference type="GO" id="GO:0005737">
    <property type="term" value="C:cytoplasm"/>
    <property type="evidence" value="ECO:0007669"/>
    <property type="project" value="UniProtKB-SubCell"/>
</dbReference>